<gene>
    <name evidence="1" type="ORF">EFY87_13045</name>
</gene>
<dbReference type="AlphaFoldDB" id="A0A3M9M6J5"/>
<proteinExistence type="predicted"/>
<accession>A0A3M9M6J5</accession>
<evidence type="ECO:0000313" key="1">
    <source>
        <dbReference type="EMBL" id="RNI21189.1"/>
    </source>
</evidence>
<comment type="caution">
    <text evidence="1">The sequence shown here is derived from an EMBL/GenBank/DDBJ whole genome shotgun (WGS) entry which is preliminary data.</text>
</comment>
<protein>
    <submittedName>
        <fullName evidence="1">Uncharacterized protein</fullName>
    </submittedName>
</protein>
<name>A0A3M9M6J5_9MICO</name>
<evidence type="ECO:0000313" key="2">
    <source>
        <dbReference type="Proteomes" id="UP000271678"/>
    </source>
</evidence>
<dbReference type="EMBL" id="RJJQ01000012">
    <property type="protein sequence ID" value="RNI21189.1"/>
    <property type="molecule type" value="Genomic_DNA"/>
</dbReference>
<reference evidence="1 2" key="1">
    <citation type="submission" date="2018-11" db="EMBL/GenBank/DDBJ databases">
        <title>Draft genome of Simplicispira Flexivirga sp. BO-16.</title>
        <authorList>
            <person name="Im W.T."/>
        </authorList>
    </citation>
    <scope>NUCLEOTIDE SEQUENCE [LARGE SCALE GENOMIC DNA]</scope>
    <source>
        <strain evidence="1 2">BO-16</strain>
    </source>
</reference>
<sequence length="476" mass="50247">MAPGPAVGFVHKLVSHGCVIGASTLCRYETGAEPVPASVVCAYELALGLPEGQLLGVCAGVDRMFGSGLASETSPEGMSRAMLVESLAGWEARVAGGSMRGADWVRMAEVLSQPSGLVLPPSVVRSWLGQLVAETLRSVNDAYTMRAHALGLLLGEPGISRIVLDIIEEAVAEPGAQSVTKVIALLGSSPDTAVLDWLIDRFERSTGEVQWGAAHGLLSQICRGTLPIERVPGISRGVLNAAAEGLDRGRPAFMVAQRLSADLTQQVVARLGCYPAPVVSGARVQSPAGLSAYRSAALHVSGLDDPMVDRLLREALSPDFVERRHHSSLLLAASPYRNALANAAVRMLASSAEPYVRESAAHLLTYVAGREQRHDLVGMLATVPQHRASLLVALTRCGGVPMTVDLVAMVGNPEQSRDVVYAAGMSDHPALRVFAVDAELAGSELQRTAQWWRRMGPAVTDFSQEVGADVLHTVAG</sequence>
<keyword evidence="2" id="KW-1185">Reference proteome</keyword>
<organism evidence="1 2">
    <name type="scientific">Flexivirga caeni</name>
    <dbReference type="NCBI Taxonomy" id="2294115"/>
    <lineage>
        <taxon>Bacteria</taxon>
        <taxon>Bacillati</taxon>
        <taxon>Actinomycetota</taxon>
        <taxon>Actinomycetes</taxon>
        <taxon>Micrococcales</taxon>
        <taxon>Dermacoccaceae</taxon>
        <taxon>Flexivirga</taxon>
    </lineage>
</organism>
<dbReference type="Proteomes" id="UP000271678">
    <property type="component" value="Unassembled WGS sequence"/>
</dbReference>